<dbReference type="CDD" id="cd06257">
    <property type="entry name" value="DnaJ"/>
    <property type="match status" value="1"/>
</dbReference>
<accession>A0A9Q8PHU4</accession>
<dbReference type="PROSITE" id="PS00636">
    <property type="entry name" value="DNAJ_1"/>
    <property type="match status" value="1"/>
</dbReference>
<dbReference type="PRINTS" id="PR00625">
    <property type="entry name" value="JDOMAIN"/>
</dbReference>
<feature type="compositionally biased region" description="Polar residues" evidence="1">
    <location>
        <begin position="440"/>
        <end position="450"/>
    </location>
</feature>
<evidence type="ECO:0000313" key="4">
    <source>
        <dbReference type="Proteomes" id="UP000756132"/>
    </source>
</evidence>
<dbReference type="SUPFAM" id="SSF46565">
    <property type="entry name" value="Chaperone J-domain"/>
    <property type="match status" value="1"/>
</dbReference>
<dbReference type="InterPro" id="IPR018253">
    <property type="entry name" value="DnaJ_domain_CS"/>
</dbReference>
<feature type="compositionally biased region" description="Polar residues" evidence="1">
    <location>
        <begin position="148"/>
        <end position="162"/>
    </location>
</feature>
<feature type="compositionally biased region" description="Basic and acidic residues" evidence="1">
    <location>
        <begin position="196"/>
        <end position="209"/>
    </location>
</feature>
<keyword evidence="4" id="KW-1185">Reference proteome</keyword>
<name>A0A9Q8PHU4_PASFU</name>
<dbReference type="OrthoDB" id="10250354at2759"/>
<feature type="compositionally biased region" description="Polar residues" evidence="1">
    <location>
        <begin position="393"/>
        <end position="404"/>
    </location>
</feature>
<dbReference type="PANTHER" id="PTHR44029:SF1">
    <property type="entry name" value="DNAJ HOMOLOG SUBFAMILY C MEMBER 21"/>
    <property type="match status" value="1"/>
</dbReference>
<feature type="compositionally biased region" description="Low complexity" evidence="1">
    <location>
        <begin position="576"/>
        <end position="586"/>
    </location>
</feature>
<protein>
    <recommendedName>
        <fullName evidence="2">J domain-containing protein</fullName>
    </recommendedName>
</protein>
<dbReference type="KEGG" id="ffu:CLAFUR5_11748"/>
<feature type="domain" description="J" evidence="2">
    <location>
        <begin position="9"/>
        <end position="75"/>
    </location>
</feature>
<dbReference type="EMBL" id="CP090172">
    <property type="protein sequence ID" value="UJO22740.1"/>
    <property type="molecule type" value="Genomic_DNA"/>
</dbReference>
<dbReference type="InterPro" id="IPR036869">
    <property type="entry name" value="J_dom_sf"/>
</dbReference>
<dbReference type="PROSITE" id="PS50076">
    <property type="entry name" value="DNAJ_2"/>
    <property type="match status" value="1"/>
</dbReference>
<feature type="region of interest" description="Disordered" evidence="1">
    <location>
        <begin position="552"/>
        <end position="586"/>
    </location>
</feature>
<dbReference type="RefSeq" id="XP_047767106.1">
    <property type="nucleotide sequence ID" value="XM_047910896.1"/>
</dbReference>
<dbReference type="GeneID" id="71991626"/>
<proteinExistence type="predicted"/>
<dbReference type="OMA" id="YGPPKAN"/>
<dbReference type="GO" id="GO:0005737">
    <property type="term" value="C:cytoplasm"/>
    <property type="evidence" value="ECO:0007669"/>
    <property type="project" value="TreeGrafter"/>
</dbReference>
<feature type="compositionally biased region" description="Polar residues" evidence="1">
    <location>
        <begin position="223"/>
        <end position="235"/>
    </location>
</feature>
<feature type="region of interest" description="Disordered" evidence="1">
    <location>
        <begin position="977"/>
        <end position="1000"/>
    </location>
</feature>
<dbReference type="Gene3D" id="1.10.287.110">
    <property type="entry name" value="DnaJ domain"/>
    <property type="match status" value="1"/>
</dbReference>
<reference evidence="3" key="1">
    <citation type="submission" date="2021-12" db="EMBL/GenBank/DDBJ databases">
        <authorList>
            <person name="Zaccaron A."/>
            <person name="Stergiopoulos I."/>
        </authorList>
    </citation>
    <scope>NUCLEOTIDE SEQUENCE</scope>
    <source>
        <strain evidence="3">Race5_Kim</strain>
    </source>
</reference>
<feature type="compositionally biased region" description="Pro residues" evidence="1">
    <location>
        <begin position="293"/>
        <end position="322"/>
    </location>
</feature>
<feature type="compositionally biased region" description="Low complexity" evidence="1">
    <location>
        <begin position="734"/>
        <end position="744"/>
    </location>
</feature>
<dbReference type="SMART" id="SM00271">
    <property type="entry name" value="DnaJ"/>
    <property type="match status" value="1"/>
</dbReference>
<feature type="compositionally biased region" description="Pro residues" evidence="1">
    <location>
        <begin position="169"/>
        <end position="181"/>
    </location>
</feature>
<feature type="region of interest" description="Disordered" evidence="1">
    <location>
        <begin position="714"/>
        <end position="947"/>
    </location>
</feature>
<feature type="compositionally biased region" description="Polar residues" evidence="1">
    <location>
        <begin position="693"/>
        <end position="707"/>
    </location>
</feature>
<dbReference type="InterPro" id="IPR051964">
    <property type="entry name" value="Chaperone_stress_response"/>
</dbReference>
<reference evidence="3" key="2">
    <citation type="journal article" date="2022" name="Microb. Genom.">
        <title>A chromosome-scale genome assembly of the tomato pathogen Cladosporium fulvum reveals a compartmentalized genome architecture and the presence of a dispensable chromosome.</title>
        <authorList>
            <person name="Zaccaron A.Z."/>
            <person name="Chen L.H."/>
            <person name="Samaras A."/>
            <person name="Stergiopoulos I."/>
        </authorList>
    </citation>
    <scope>NUCLEOTIDE SEQUENCE</scope>
    <source>
        <strain evidence="3">Race5_Kim</strain>
    </source>
</reference>
<feature type="compositionally biased region" description="Polar residues" evidence="1">
    <location>
        <begin position="834"/>
        <end position="848"/>
    </location>
</feature>
<evidence type="ECO:0000256" key="1">
    <source>
        <dbReference type="SAM" id="MobiDB-lite"/>
    </source>
</evidence>
<evidence type="ECO:0000259" key="2">
    <source>
        <dbReference type="PROSITE" id="PS50076"/>
    </source>
</evidence>
<dbReference type="Pfam" id="PF00226">
    <property type="entry name" value="DnaJ"/>
    <property type="match status" value="1"/>
</dbReference>
<feature type="compositionally biased region" description="Polar residues" evidence="1">
    <location>
        <begin position="891"/>
        <end position="902"/>
    </location>
</feature>
<sequence length="1114" mass="121063">MVKPDPKHNYYADLDLPTTASVDDVRKAYRKLALQYHPDRNAGKEEECVPRFQAIQAANEVLSDATTKAKYDQDRRTTGLYPAFKTAGPTPGNPYAATSAYPPPPRRTQPGTWQRPAPAAGQPTGADRFTNFPRPANAMPRGKDSADRTQQFRAWQNMNSGPTPEKPRYPNPGPPPPPRSPNPQTQQQNAARPRMNRADTKIPPEEKIRAGFRYGGSAAPAAEQQTAWHAFQTANAGKPGMNSKRPQGRAPTTPRRPGGFDPNAPGSDERPAPPSTGHYVHRHKSEDFTADGFPPPPPGPPPTSAPHSPTPPQNLRPFPPRQPSSRGRTPNDEVPYAEGNRVSTPYASFIGEKLQFGDGLRRSASTRDTTRLQPESNSPSSSRARSSSPPLRQTKTADGTTNGRKQGFAPGVSSESSDGSEESSEFNPDQTESPEEKSDSSATNGRSQHTPRAPEDRPKKVPRAPSSRLNGSNLSADGPSLDSGHQSDSGRPPSMEQRPSSNNMYANPSPSANTPSARTASTPFSRTKWISDAFGSLSFGVSNAAKSAIPKWAVPSSVSPSASSSTLKRKDSGIETAASSSPTLASAQDFEHANKDPLWYQASSATRQAYLNFRTQLRALCDKDEDLNLLNVEVFLRLTATVRDGKSVGDMSCDRLLKDAIYRFPSVGLEPVSRSITDKQSSANSFHFPVNGDTFNPTKSRSFDNINTKFSPDGFSGTFMGSPGTAQQPDYFTAAGRRPSPGRRGQARRADRANTHDGGPASNGSTPGSMGPPPRPDETQAQPTTFTSPTDVKFDEQQWKSTFRDPSWTWKPEVRNESQNGSRSKTPSRKGSRLHTNSQTATTGTQEQPHIMVDEPDTASHVDPAATTTGDADAMDIDTEPPVSSIPPNAEQETATQPTSTKGPRYVSVEPSTWRKQQEAEQRSPSAARHSRNATEPQLKTNLDDLSHVEPIAKSADGLKNLADLSSTLPFQSSAAASTSTQSLRPQKLVTPNVPKAPQAPTKLTKQSWHVYALAFGTYLEHFHGFNKTMLAHFDTRQKQADTRMVNGTAWLEATGDPTSQMGWGHYLKGVLEDEAVRTVWDLGCERHLEAVKKFQDLRERVRKLVSQGALVDA</sequence>
<feature type="compositionally biased region" description="Polar residues" evidence="1">
    <location>
        <begin position="497"/>
        <end position="523"/>
    </location>
</feature>
<feature type="region of interest" description="Disordered" evidence="1">
    <location>
        <begin position="688"/>
        <end position="707"/>
    </location>
</feature>
<feature type="compositionally biased region" description="Polar residues" evidence="1">
    <location>
        <begin position="779"/>
        <end position="790"/>
    </location>
</feature>
<gene>
    <name evidence="3" type="ORF">CLAFUR5_11748</name>
</gene>
<organism evidence="3 4">
    <name type="scientific">Passalora fulva</name>
    <name type="common">Tomato leaf mold</name>
    <name type="synonym">Cladosporium fulvum</name>
    <dbReference type="NCBI Taxonomy" id="5499"/>
    <lineage>
        <taxon>Eukaryota</taxon>
        <taxon>Fungi</taxon>
        <taxon>Dikarya</taxon>
        <taxon>Ascomycota</taxon>
        <taxon>Pezizomycotina</taxon>
        <taxon>Dothideomycetes</taxon>
        <taxon>Dothideomycetidae</taxon>
        <taxon>Mycosphaerellales</taxon>
        <taxon>Mycosphaerellaceae</taxon>
        <taxon>Fulvia</taxon>
    </lineage>
</organism>
<feature type="compositionally biased region" description="Low complexity" evidence="1">
    <location>
        <begin position="376"/>
        <end position="392"/>
    </location>
</feature>
<feature type="compositionally biased region" description="Low complexity" evidence="1">
    <location>
        <begin position="553"/>
        <end position="565"/>
    </location>
</feature>
<dbReference type="AlphaFoldDB" id="A0A9Q8PHU4"/>
<dbReference type="InterPro" id="IPR001623">
    <property type="entry name" value="DnaJ_domain"/>
</dbReference>
<dbReference type="PANTHER" id="PTHR44029">
    <property type="entry name" value="DNAJ HOMOLOG SUBFAMILY C MEMBER 21"/>
    <property type="match status" value="1"/>
</dbReference>
<dbReference type="Proteomes" id="UP000756132">
    <property type="component" value="Chromosome 10"/>
</dbReference>
<evidence type="ECO:0000313" key="3">
    <source>
        <dbReference type="EMBL" id="UJO22740.1"/>
    </source>
</evidence>
<feature type="region of interest" description="Disordered" evidence="1">
    <location>
        <begin position="80"/>
        <end position="523"/>
    </location>
</feature>